<evidence type="ECO:0000256" key="6">
    <source>
        <dbReference type="ARBA" id="ARBA00022747"/>
    </source>
</evidence>
<evidence type="ECO:0000259" key="9">
    <source>
        <dbReference type="Pfam" id="PF12161"/>
    </source>
</evidence>
<comment type="caution">
    <text evidence="10">The sequence shown here is derived from an EMBL/GenBank/DDBJ whole genome shotgun (WGS) entry which is preliminary data.</text>
</comment>
<dbReference type="Pfam" id="PF12161">
    <property type="entry name" value="HsdM_N"/>
    <property type="match status" value="1"/>
</dbReference>
<protein>
    <recommendedName>
        <fullName evidence="2">site-specific DNA-methyltransferase (adenine-specific)</fullName>
        <ecNumber evidence="2">2.1.1.72</ecNumber>
    </recommendedName>
</protein>
<feature type="domain" description="N6 adenine-specific DNA methyltransferase N-terminal" evidence="9">
    <location>
        <begin position="7"/>
        <end position="55"/>
    </location>
</feature>
<dbReference type="InterPro" id="IPR038333">
    <property type="entry name" value="T1MK-like_N_sf"/>
</dbReference>
<dbReference type="SUPFAM" id="SSF53335">
    <property type="entry name" value="S-adenosyl-L-methionine-dependent methyltransferases"/>
    <property type="match status" value="1"/>
</dbReference>
<keyword evidence="3 10" id="KW-0489">Methyltransferase</keyword>
<keyword evidence="6" id="KW-0680">Restriction system</keyword>
<feature type="non-terminal residue" evidence="10">
    <location>
        <position position="387"/>
    </location>
</feature>
<keyword evidence="4 10" id="KW-0808">Transferase</keyword>
<evidence type="ECO:0000256" key="5">
    <source>
        <dbReference type="ARBA" id="ARBA00022691"/>
    </source>
</evidence>
<accession>A0ABT6FLN5</accession>
<dbReference type="Gene3D" id="1.20.1260.30">
    <property type="match status" value="1"/>
</dbReference>
<feature type="domain" description="DNA methylase adenine-specific" evidence="8">
    <location>
        <begin position="115"/>
        <end position="386"/>
    </location>
</feature>
<evidence type="ECO:0000256" key="2">
    <source>
        <dbReference type="ARBA" id="ARBA00011900"/>
    </source>
</evidence>
<evidence type="ECO:0000256" key="7">
    <source>
        <dbReference type="ARBA" id="ARBA00047942"/>
    </source>
</evidence>
<comment type="similarity">
    <text evidence="1">Belongs to the N(4)/N(6)-methyltransferase family.</text>
</comment>
<dbReference type="InterPro" id="IPR003356">
    <property type="entry name" value="DNA_methylase_A-5"/>
</dbReference>
<dbReference type="PANTHER" id="PTHR42933">
    <property type="entry name" value="SLR6095 PROTEIN"/>
    <property type="match status" value="1"/>
</dbReference>
<evidence type="ECO:0000313" key="11">
    <source>
        <dbReference type="Proteomes" id="UP001216907"/>
    </source>
</evidence>
<reference evidence="10 11" key="1">
    <citation type="submission" date="2023-03" db="EMBL/GenBank/DDBJ databases">
        <title>Paludisphaera mucosa sp. nov. a novel planctomycete from northern fen.</title>
        <authorList>
            <person name="Ivanova A."/>
        </authorList>
    </citation>
    <scope>NUCLEOTIDE SEQUENCE [LARGE SCALE GENOMIC DNA]</scope>
    <source>
        <strain evidence="10 11">Pla2</strain>
    </source>
</reference>
<dbReference type="InterPro" id="IPR029063">
    <property type="entry name" value="SAM-dependent_MTases_sf"/>
</dbReference>
<dbReference type="GO" id="GO:0032259">
    <property type="term" value="P:methylation"/>
    <property type="evidence" value="ECO:0007669"/>
    <property type="project" value="UniProtKB-KW"/>
</dbReference>
<dbReference type="EC" id="2.1.1.72" evidence="2"/>
<dbReference type="Pfam" id="PF02384">
    <property type="entry name" value="N6_Mtase"/>
    <property type="match status" value="1"/>
</dbReference>
<proteinExistence type="inferred from homology"/>
<comment type="catalytic activity">
    <reaction evidence="7">
        <text>a 2'-deoxyadenosine in DNA + S-adenosyl-L-methionine = an N(6)-methyl-2'-deoxyadenosine in DNA + S-adenosyl-L-homocysteine + H(+)</text>
        <dbReference type="Rhea" id="RHEA:15197"/>
        <dbReference type="Rhea" id="RHEA-COMP:12418"/>
        <dbReference type="Rhea" id="RHEA-COMP:12419"/>
        <dbReference type="ChEBI" id="CHEBI:15378"/>
        <dbReference type="ChEBI" id="CHEBI:57856"/>
        <dbReference type="ChEBI" id="CHEBI:59789"/>
        <dbReference type="ChEBI" id="CHEBI:90615"/>
        <dbReference type="ChEBI" id="CHEBI:90616"/>
        <dbReference type="EC" id="2.1.1.72"/>
    </reaction>
</comment>
<evidence type="ECO:0000256" key="4">
    <source>
        <dbReference type="ARBA" id="ARBA00022679"/>
    </source>
</evidence>
<dbReference type="PROSITE" id="PS00092">
    <property type="entry name" value="N6_MTASE"/>
    <property type="match status" value="1"/>
</dbReference>
<dbReference type="InterPro" id="IPR022749">
    <property type="entry name" value="D12N6_MeTrfase_N"/>
</dbReference>
<dbReference type="InterPro" id="IPR051537">
    <property type="entry name" value="DNA_Adenine_Mtase"/>
</dbReference>
<dbReference type="InterPro" id="IPR002052">
    <property type="entry name" value="DNA_methylase_N6_adenine_CS"/>
</dbReference>
<evidence type="ECO:0000259" key="8">
    <source>
        <dbReference type="Pfam" id="PF02384"/>
    </source>
</evidence>
<evidence type="ECO:0000313" key="10">
    <source>
        <dbReference type="EMBL" id="MDG3008482.1"/>
    </source>
</evidence>
<keyword evidence="11" id="KW-1185">Reference proteome</keyword>
<gene>
    <name evidence="10" type="ORF">PZE19_32355</name>
</gene>
<dbReference type="PANTHER" id="PTHR42933:SF4">
    <property type="entry name" value="TYPE I RESTRICTION ENZYME ECOKI METHYLASE SUBUNIT"/>
    <property type="match status" value="1"/>
</dbReference>
<sequence>MSDIVGKLWGFCHTLRHDGVDYGDYIEQITYLLFLKMASERVLEVPSGCEWSKLRDKSGTDLTDHYIEVLRTLGKQPGILGDIYAGAQSRFSDPVNLRRLVNLIDETEWTALGVDVKAHAYEGLLEKAASEGKKGAGQYFTPRVLIQSIVRCMKPDPRTSPTFTIADPACGTGGFLVAAYEWLMEQTKDGALDRETSKRVKRKTYFGTELVARPRRLALMNMFLHGVEPHIELQDAIYTAPGSQKFDVILANPPFGTKGANQAPDRDDFTVETSNKQLNFVQHFLTVLNPGGRAAVVLPDNCLFADQAGEVFKILTEDCNLHTVIRLPRGTFTPYSQGVKANVVFFTKGEPTSKVWIYDGRTNVPGITKKDRPLSRVHFAEFETCYG</sequence>
<dbReference type="Proteomes" id="UP001216907">
    <property type="component" value="Unassembled WGS sequence"/>
</dbReference>
<dbReference type="Gene3D" id="3.40.50.150">
    <property type="entry name" value="Vaccinia Virus protein VP39"/>
    <property type="match status" value="1"/>
</dbReference>
<dbReference type="RefSeq" id="WP_277864800.1">
    <property type="nucleotide sequence ID" value="NZ_JARRAG010000007.1"/>
</dbReference>
<keyword evidence="5" id="KW-0949">S-adenosyl-L-methionine</keyword>
<name>A0ABT6FLN5_9BACT</name>
<evidence type="ECO:0000256" key="1">
    <source>
        <dbReference type="ARBA" id="ARBA00006594"/>
    </source>
</evidence>
<dbReference type="GO" id="GO:0008168">
    <property type="term" value="F:methyltransferase activity"/>
    <property type="evidence" value="ECO:0007669"/>
    <property type="project" value="UniProtKB-KW"/>
</dbReference>
<dbReference type="PRINTS" id="PR00507">
    <property type="entry name" value="N12N6MTFRASE"/>
</dbReference>
<dbReference type="EMBL" id="JARRAG010000007">
    <property type="protein sequence ID" value="MDG3008482.1"/>
    <property type="molecule type" value="Genomic_DNA"/>
</dbReference>
<organism evidence="10 11">
    <name type="scientific">Paludisphaera mucosa</name>
    <dbReference type="NCBI Taxonomy" id="3030827"/>
    <lineage>
        <taxon>Bacteria</taxon>
        <taxon>Pseudomonadati</taxon>
        <taxon>Planctomycetota</taxon>
        <taxon>Planctomycetia</taxon>
        <taxon>Isosphaerales</taxon>
        <taxon>Isosphaeraceae</taxon>
        <taxon>Paludisphaera</taxon>
    </lineage>
</organism>
<evidence type="ECO:0000256" key="3">
    <source>
        <dbReference type="ARBA" id="ARBA00022603"/>
    </source>
</evidence>